<evidence type="ECO:0000256" key="1">
    <source>
        <dbReference type="SAM" id="Phobius"/>
    </source>
</evidence>
<accession>A0A6J6GI78</accession>
<gene>
    <name evidence="2" type="ORF">UFOPK1807_00759</name>
</gene>
<keyword evidence="1" id="KW-1133">Transmembrane helix</keyword>
<protein>
    <submittedName>
        <fullName evidence="2">Unannotated protein</fullName>
    </submittedName>
</protein>
<dbReference type="AlphaFoldDB" id="A0A6J6GI78"/>
<feature type="transmembrane region" description="Helical" evidence="1">
    <location>
        <begin position="130"/>
        <end position="145"/>
    </location>
</feature>
<proteinExistence type="predicted"/>
<evidence type="ECO:0000313" key="2">
    <source>
        <dbReference type="EMBL" id="CAB4599970.1"/>
    </source>
</evidence>
<sequence>MFTERIALIQGRAKTLQTLSTVFLLSNWLGLAADFLTHDGNFSFVAIVFYIVSIPVGVTSLIFVSQWTKSLMETSRQIQPEGFGYRHGWSFWAWVTPIMSFWVPKRLVDNTYFIFRTYVGAERTLNTSKWWTYFVANALVGWISVPGEGSFAFNFFVALVSTLFLTAAYPLWNQVVTEVTAAQVEALEKLELA</sequence>
<keyword evidence="1" id="KW-0812">Transmembrane</keyword>
<name>A0A6J6GI78_9ZZZZ</name>
<feature type="transmembrane region" description="Helical" evidence="1">
    <location>
        <begin position="152"/>
        <end position="172"/>
    </location>
</feature>
<reference evidence="2" key="1">
    <citation type="submission" date="2020-05" db="EMBL/GenBank/DDBJ databases">
        <authorList>
            <person name="Chiriac C."/>
            <person name="Salcher M."/>
            <person name="Ghai R."/>
            <person name="Kavagutti S V."/>
        </authorList>
    </citation>
    <scope>NUCLEOTIDE SEQUENCE</scope>
</reference>
<dbReference type="EMBL" id="CAEZUI010000097">
    <property type="protein sequence ID" value="CAB4599970.1"/>
    <property type="molecule type" value="Genomic_DNA"/>
</dbReference>
<feature type="transmembrane region" description="Helical" evidence="1">
    <location>
        <begin position="42"/>
        <end position="64"/>
    </location>
</feature>
<organism evidence="2">
    <name type="scientific">freshwater metagenome</name>
    <dbReference type="NCBI Taxonomy" id="449393"/>
    <lineage>
        <taxon>unclassified sequences</taxon>
        <taxon>metagenomes</taxon>
        <taxon>ecological metagenomes</taxon>
    </lineage>
</organism>
<keyword evidence="1" id="KW-0472">Membrane</keyword>